<dbReference type="EMBL" id="JAACJL010000045">
    <property type="protein sequence ID" value="KAF4613682.1"/>
    <property type="molecule type" value="Genomic_DNA"/>
</dbReference>
<accession>A0A8H4QM61</accession>
<evidence type="ECO:0000313" key="2">
    <source>
        <dbReference type="EMBL" id="KAF4613682.1"/>
    </source>
</evidence>
<organism evidence="2 3">
    <name type="scientific">Agrocybe pediades</name>
    <dbReference type="NCBI Taxonomy" id="84607"/>
    <lineage>
        <taxon>Eukaryota</taxon>
        <taxon>Fungi</taxon>
        <taxon>Dikarya</taxon>
        <taxon>Basidiomycota</taxon>
        <taxon>Agaricomycotina</taxon>
        <taxon>Agaricomycetes</taxon>
        <taxon>Agaricomycetidae</taxon>
        <taxon>Agaricales</taxon>
        <taxon>Agaricineae</taxon>
        <taxon>Strophariaceae</taxon>
        <taxon>Agrocybe</taxon>
    </lineage>
</organism>
<gene>
    <name evidence="2" type="ORF">D9613_007851</name>
</gene>
<evidence type="ECO:0000313" key="3">
    <source>
        <dbReference type="Proteomes" id="UP000521872"/>
    </source>
</evidence>
<feature type="region of interest" description="Disordered" evidence="1">
    <location>
        <begin position="72"/>
        <end position="106"/>
    </location>
</feature>
<dbReference type="CDD" id="cd14496">
    <property type="entry name" value="PTP_paladin"/>
    <property type="match status" value="3"/>
</dbReference>
<dbReference type="Proteomes" id="UP000521872">
    <property type="component" value="Unassembled WGS sequence"/>
</dbReference>
<dbReference type="SUPFAM" id="SSF52799">
    <property type="entry name" value="(Phosphotyrosine protein) phosphatases II"/>
    <property type="match status" value="3"/>
</dbReference>
<proteinExistence type="predicted"/>
<keyword evidence="3" id="KW-1185">Reference proteome</keyword>
<comment type="caution">
    <text evidence="2">The sequence shown here is derived from an EMBL/GenBank/DDBJ whole genome shotgun (WGS) entry which is preliminary data.</text>
</comment>
<dbReference type="PANTHER" id="PTHR23339">
    <property type="entry name" value="TYROSINE SPECIFIC PROTEIN PHOSPHATASE AND DUAL SPECIFICITY PROTEIN PHOSPHATASE"/>
    <property type="match status" value="1"/>
</dbReference>
<feature type="compositionally biased region" description="Polar residues" evidence="1">
    <location>
        <begin position="72"/>
        <end position="84"/>
    </location>
</feature>
<feature type="compositionally biased region" description="Low complexity" evidence="1">
    <location>
        <begin position="413"/>
        <end position="428"/>
    </location>
</feature>
<dbReference type="InterPro" id="IPR050561">
    <property type="entry name" value="PTP"/>
</dbReference>
<dbReference type="SMART" id="SM01301">
    <property type="entry name" value="PTPlike_phytase"/>
    <property type="match status" value="3"/>
</dbReference>
<evidence type="ECO:0000256" key="1">
    <source>
        <dbReference type="SAM" id="MobiDB-lite"/>
    </source>
</evidence>
<dbReference type="Pfam" id="PF14566">
    <property type="entry name" value="PTPlike_phytase"/>
    <property type="match status" value="3"/>
</dbReference>
<sequence>MLIASQGAPLQRAHHFLYSQVSTRSALPHRTQDSRTITMSNRQSLLSKALQDERPASSPPNTAHLRTALSNYHQTHARSSSIPRTLNGHATPPRNRSDTPPLSKDDHAAKSLDLIGLLERSEPSVVKTRNGSVLSRGFILKTDHYPSGRALDLDLNVHGAPNFRAPRHGDLNVFGAAQPRSQGLRAILSILRCKPDTPNPAHVVWFSTREEPMGTYGGIDKQCQPYLTQLLSTTIFDQTVYISGRPFVLRDASEPRRTLSLSDRPENLEAIENRLKNDILQEAARYGGVILTHDEVAAESGTGAILPTWTAVDNGNVKTSRELWASMKNEGWNVDYHRIPISPDRPIEDNYLDAYLHVIRETDPTKTALVFSCGMGAVRTTFAMVAASLVRRKQIISQGGPDPYAMKPSLNAPIPISSSPGTGSPTSSQTESRIIQSLEQANAQQELSKSLLRLTYLLQQCLQNNNTQSAIELLMSQPTLLENLRKAHLGNYGVILSLLGCLDHGLQAKKLVDRVIDSTDQVTNLREDILTYRLKYALTSMDEAQGEIFLNKAVKALEKYFFMIAFASFVENSDENFSQSFSDWLMARTEIWNQIKFLRKQYGSRLNVFAPVNDLSSLSKSGATIRTLVAGKKNDVAIAGGQILGDEYSDHVVKNRSGIILRESTLLKSDQWLGESHHVEDGVRGAINFRRVPDSDIYALGQPTVEAIDEVLKRIKRNEPYATKIVWVTLREEPIVYINGAPYCLRRENYSLRNMKDYGGISASRLEILEERLRDDVIAELKSFGGRLLLHTETADGTVVPIWEEVQPEDVLVLKDIMAARLDRKDFSLQYSRIPITAEKPPDYADLKELIEVVLRSSLNTPIVVNCQLGRGRSTLASIILLLIRQWLQIHGSTTPTTPLARRRTLTMSTTTTESSKPVRRSYQVINNLLRVIRKGPAVKNAVDDAIDRCSAVYNLRDAIDESRVRAEDASDDRQRRMHTSKGLHNLRRYFELIVFQSYLQSIEPDTMQSFESIETYVKSRPVIKTFEKELLEEGINSLKPLGSADTKGGVADPDEVTRIVTNRSGGILSASTIIKSDFFSNLQKMTLPERIEGAPNFRRIPMTLRPANSGESSPSQAGQFSVEESGKMVCGSGMPTVEGLKRALERVDAGPGGSNTVYWTSLREEPVVYVAGRPHVLRLVNRPLENVEATGVTTAVVENMEQRFKKDIQREVVQGKGRILLHDEVEERPGVFSIIPIWEDVTEDDIMTPRDVFDLIIKEGYRIDYGRVAITDERAPLPDALGQLLNRVRSGLSHAGDFIFNCQMGRGRTTTGMISACLISSTMSWPDHMNEIVAEDERTLEMYDAMDGPSEEEVYLAGKFKFIISSKTRMDLIERFWTLGEYKTILQLVGVLSHGKIAKRLTDRAIDLMQDVQNLRKAIYDYKLKVDACEKGTAKEQKLRNITVNYLYRYGTLIVFANYLIEMREPRTGPEPTFPEWLHEHREITKLLGRKSLD</sequence>
<protein>
    <recommendedName>
        <fullName evidence="4">Paladin</fullName>
    </recommendedName>
</protein>
<feature type="region of interest" description="Disordered" evidence="1">
    <location>
        <begin position="407"/>
        <end position="432"/>
    </location>
</feature>
<name>A0A8H4QM61_9AGAR</name>
<dbReference type="InterPro" id="IPR029021">
    <property type="entry name" value="Prot-tyrosine_phosphatase-like"/>
</dbReference>
<dbReference type="Gene3D" id="3.90.190.10">
    <property type="entry name" value="Protein tyrosine phosphatase superfamily"/>
    <property type="match status" value="3"/>
</dbReference>
<evidence type="ECO:0008006" key="4">
    <source>
        <dbReference type="Google" id="ProtNLM"/>
    </source>
</evidence>
<reference evidence="2 3" key="1">
    <citation type="submission" date="2019-12" db="EMBL/GenBank/DDBJ databases">
        <authorList>
            <person name="Floudas D."/>
            <person name="Bentzer J."/>
            <person name="Ahren D."/>
            <person name="Johansson T."/>
            <person name="Persson P."/>
            <person name="Tunlid A."/>
        </authorList>
    </citation>
    <scope>NUCLEOTIDE SEQUENCE [LARGE SCALE GENOMIC DNA]</scope>
    <source>
        <strain evidence="2 3">CBS 102.39</strain>
    </source>
</reference>